<dbReference type="Proteomes" id="UP000185557">
    <property type="component" value="Unassembled WGS sequence"/>
</dbReference>
<dbReference type="RefSeq" id="WP_073606629.1">
    <property type="nucleotide sequence ID" value="NZ_MRCG01000001.1"/>
</dbReference>
<dbReference type="EMBL" id="MRCG01000001">
    <property type="protein sequence ID" value="OKH50815.1"/>
    <property type="molecule type" value="Genomic_DNA"/>
</dbReference>
<comment type="caution">
    <text evidence="2">The sequence shown here is derived from an EMBL/GenBank/DDBJ whole genome shotgun (WGS) entry which is preliminary data.</text>
</comment>
<dbReference type="CDD" id="cd01637">
    <property type="entry name" value="IMPase_like"/>
    <property type="match status" value="1"/>
</dbReference>
<keyword evidence="3" id="KW-1185">Reference proteome</keyword>
<keyword evidence="1" id="KW-0460">Magnesium</keyword>
<feature type="binding site" evidence="1">
    <location>
        <position position="98"/>
    </location>
    <ligand>
        <name>Mg(2+)</name>
        <dbReference type="ChEBI" id="CHEBI:18420"/>
        <label>1</label>
        <note>catalytic</note>
    </ligand>
</feature>
<reference evidence="2 3" key="1">
    <citation type="submission" date="2016-11" db="EMBL/GenBank/DDBJ databases">
        <title>Draft Genome Sequences of Nine Cyanobacterial Strains from Diverse Habitats.</title>
        <authorList>
            <person name="Zhu T."/>
            <person name="Hou S."/>
            <person name="Lu X."/>
            <person name="Hess W.R."/>
        </authorList>
    </citation>
    <scope>NUCLEOTIDE SEQUENCE [LARGE SCALE GENOMIC DNA]</scope>
    <source>
        <strain evidence="2 3">NIES-30</strain>
    </source>
</reference>
<proteinExistence type="predicted"/>
<dbReference type="PRINTS" id="PR00377">
    <property type="entry name" value="IMPHPHTASES"/>
</dbReference>
<comment type="cofactor">
    <cofactor evidence="1">
        <name>Mg(2+)</name>
        <dbReference type="ChEBI" id="CHEBI:18420"/>
    </cofactor>
</comment>
<dbReference type="GO" id="GO:0046872">
    <property type="term" value="F:metal ion binding"/>
    <property type="evidence" value="ECO:0007669"/>
    <property type="project" value="UniProtKB-KW"/>
</dbReference>
<dbReference type="InterPro" id="IPR000760">
    <property type="entry name" value="Inositol_monophosphatase-like"/>
</dbReference>
<feature type="binding site" evidence="1">
    <location>
        <position position="101"/>
    </location>
    <ligand>
        <name>Mg(2+)</name>
        <dbReference type="ChEBI" id="CHEBI:18420"/>
        <label>1</label>
        <note>catalytic</note>
    </ligand>
</feature>
<name>A0A1U7JAP5_9CYAN</name>
<dbReference type="PANTHER" id="PTHR43028:SF5">
    <property type="entry name" value="3'(2'),5'-BISPHOSPHATE NUCLEOTIDASE 1"/>
    <property type="match status" value="1"/>
</dbReference>
<feature type="binding site" evidence="1">
    <location>
        <position position="100"/>
    </location>
    <ligand>
        <name>Mg(2+)</name>
        <dbReference type="ChEBI" id="CHEBI:18420"/>
        <label>1</label>
        <note>catalytic</note>
    </ligand>
</feature>
<evidence type="ECO:0000313" key="2">
    <source>
        <dbReference type="EMBL" id="OKH50815.1"/>
    </source>
</evidence>
<dbReference type="OrthoDB" id="9772456at2"/>
<dbReference type="Gene3D" id="3.40.190.80">
    <property type="match status" value="1"/>
</dbReference>
<dbReference type="STRING" id="549789.NIES30_01655"/>
<dbReference type="SUPFAM" id="SSF56655">
    <property type="entry name" value="Carbohydrate phosphatase"/>
    <property type="match status" value="1"/>
</dbReference>
<evidence type="ECO:0000313" key="3">
    <source>
        <dbReference type="Proteomes" id="UP000185557"/>
    </source>
</evidence>
<protein>
    <submittedName>
        <fullName evidence="2">Ammonium transporter</fullName>
    </submittedName>
</protein>
<keyword evidence="1" id="KW-0479">Metal-binding</keyword>
<dbReference type="Pfam" id="PF00459">
    <property type="entry name" value="Inositol_P"/>
    <property type="match status" value="1"/>
</dbReference>
<gene>
    <name evidence="2" type="ORF">NIES30_01655</name>
</gene>
<evidence type="ECO:0000256" key="1">
    <source>
        <dbReference type="PIRSR" id="PIRSR600760-2"/>
    </source>
</evidence>
<dbReference type="PANTHER" id="PTHR43028">
    <property type="entry name" value="3'(2'),5'-BISPHOSPHATE NUCLEOTIDASE 1"/>
    <property type="match status" value="1"/>
</dbReference>
<dbReference type="AlphaFoldDB" id="A0A1U7JAP5"/>
<feature type="binding site" evidence="1">
    <location>
        <position position="229"/>
    </location>
    <ligand>
        <name>Mg(2+)</name>
        <dbReference type="ChEBI" id="CHEBI:18420"/>
        <label>1</label>
        <note>catalytic</note>
    </ligand>
</feature>
<accession>A0A1U7JAP5</accession>
<sequence>MPPICPADLSALHQLLIVCGDYASQQPKHSFQVFEKGVDDYVTTVDQLLDQKLLTGMQAIFPEDGIITEENRATVQQFRQGNGQRLSSNGDRPLWFVDPIDGTDEFIQGGDHYAVMVGQVVDGIPQAGWIYAPVSRHLVWGGPGWGLFEQTDGGAPQPLKPKEPVFDPAQAWSMVIGDKDERRFGAAIARRFPTVQFLSLGSFGLKVLAVITGQAGLYIYLNGRVKLWDTTGPLALAEAAGLVCCDLAGEPIRFTEPDVAPHTLAHHQPIVVGWPRYVEALRSPLNDVVSAIGLPR</sequence>
<feature type="binding site" evidence="1">
    <location>
        <position position="69"/>
    </location>
    <ligand>
        <name>Mg(2+)</name>
        <dbReference type="ChEBI" id="CHEBI:18420"/>
        <label>1</label>
        <note>catalytic</note>
    </ligand>
</feature>
<organism evidence="2 3">
    <name type="scientific">Phormidium tenue NIES-30</name>
    <dbReference type="NCBI Taxonomy" id="549789"/>
    <lineage>
        <taxon>Bacteria</taxon>
        <taxon>Bacillati</taxon>
        <taxon>Cyanobacteriota</taxon>
        <taxon>Cyanophyceae</taxon>
        <taxon>Oscillatoriophycideae</taxon>
        <taxon>Oscillatoriales</taxon>
        <taxon>Oscillatoriaceae</taxon>
        <taxon>Phormidium</taxon>
    </lineage>
</organism>
<dbReference type="Gene3D" id="3.30.540.10">
    <property type="entry name" value="Fructose-1,6-Bisphosphatase, subunit A, domain 1"/>
    <property type="match status" value="1"/>
</dbReference>
<dbReference type="InterPro" id="IPR050725">
    <property type="entry name" value="CysQ/Inositol_MonoPase"/>
</dbReference>